<evidence type="ECO:0000313" key="4">
    <source>
        <dbReference type="Proteomes" id="UP000750711"/>
    </source>
</evidence>
<dbReference type="EMBL" id="JAGHQM010000150">
    <property type="protein sequence ID" value="KAH0564996.1"/>
    <property type="molecule type" value="Genomic_DNA"/>
</dbReference>
<dbReference type="PANTHER" id="PTHR46825">
    <property type="entry name" value="D-ALANYL-D-ALANINE-CARBOXYPEPTIDASE/ENDOPEPTIDASE AMPH"/>
    <property type="match status" value="1"/>
</dbReference>
<comment type="caution">
    <text evidence="3">The sequence shown here is derived from an EMBL/GenBank/DDBJ whole genome shotgun (WGS) entry which is preliminary data.</text>
</comment>
<dbReference type="Proteomes" id="UP000750711">
    <property type="component" value="Unassembled WGS sequence"/>
</dbReference>
<dbReference type="Gene3D" id="3.40.710.10">
    <property type="entry name" value="DD-peptidase/beta-lactamase superfamily"/>
    <property type="match status" value="1"/>
</dbReference>
<evidence type="ECO:0000313" key="3">
    <source>
        <dbReference type="EMBL" id="KAH0564996.1"/>
    </source>
</evidence>
<name>A0A9P8LGD3_9PEZI</name>
<dbReference type="Pfam" id="PF00144">
    <property type="entry name" value="Beta-lactamase"/>
    <property type="match status" value="1"/>
</dbReference>
<organism evidence="3 4">
    <name type="scientific">Trichoglossum hirsutum</name>
    <dbReference type="NCBI Taxonomy" id="265104"/>
    <lineage>
        <taxon>Eukaryota</taxon>
        <taxon>Fungi</taxon>
        <taxon>Dikarya</taxon>
        <taxon>Ascomycota</taxon>
        <taxon>Pezizomycotina</taxon>
        <taxon>Geoglossomycetes</taxon>
        <taxon>Geoglossales</taxon>
        <taxon>Geoglossaceae</taxon>
        <taxon>Trichoglossum</taxon>
    </lineage>
</organism>
<evidence type="ECO:0000259" key="2">
    <source>
        <dbReference type="Pfam" id="PF00144"/>
    </source>
</evidence>
<dbReference type="InterPro" id="IPR012338">
    <property type="entry name" value="Beta-lactam/transpept-like"/>
</dbReference>
<reference evidence="3" key="1">
    <citation type="submission" date="2021-03" db="EMBL/GenBank/DDBJ databases">
        <title>Comparative genomics and phylogenomic investigation of the class Geoglossomycetes provide insights into ecological specialization and systematics.</title>
        <authorList>
            <person name="Melie T."/>
            <person name="Pirro S."/>
            <person name="Miller A.N."/>
            <person name="Quandt A."/>
        </authorList>
    </citation>
    <scope>NUCLEOTIDE SEQUENCE</scope>
    <source>
        <strain evidence="3">CAQ_001_2017</strain>
    </source>
</reference>
<feature type="domain" description="Beta-lactamase-related" evidence="2">
    <location>
        <begin position="27"/>
        <end position="382"/>
    </location>
</feature>
<dbReference type="InterPro" id="IPR001466">
    <property type="entry name" value="Beta-lactam-related"/>
</dbReference>
<proteinExistence type="inferred from homology"/>
<keyword evidence="4" id="KW-1185">Reference proteome</keyword>
<dbReference type="InterPro" id="IPR050491">
    <property type="entry name" value="AmpC-like"/>
</dbReference>
<dbReference type="SUPFAM" id="SSF56601">
    <property type="entry name" value="beta-lactamase/transpeptidase-like"/>
    <property type="match status" value="1"/>
</dbReference>
<dbReference type="AlphaFoldDB" id="A0A9P8LGD3"/>
<evidence type="ECO:0000256" key="1">
    <source>
        <dbReference type="ARBA" id="ARBA00038215"/>
    </source>
</evidence>
<protein>
    <recommendedName>
        <fullName evidence="2">Beta-lactamase-related domain-containing protein</fullName>
    </recommendedName>
</protein>
<comment type="similarity">
    <text evidence="1">Belongs to the peptidase S12 family.</text>
</comment>
<sequence>MQLTSRLERLERRIPTLEQICSTICQPGVSLGVMYEGQTIFTHNIGYRDVETKAKPDENTLYCIGSLTKAFTAASLGILVDEKKVTWATTISSLYPELANEADPVIASRATLTDILSHRSGLANLDTLWQGIHNQILIDKGDAVKAVNSLPTACEFRAGFVYNNLLYSLAGNIIERFAGEDVDTWSSFMKTRIWEPLGMKRTTASARDWNSDENVATPYVTLTNGEPFKINPPAASDNTLIGSAGSIRSSVRELLIWSRAIMEAYTTEVRGSPLPLLFETRRTNPLREMKALFGAASIVDGRAPDLETYGFGWFRHSLPARIGVLSANHFVRNDIPALGISSGPLTTFSHGGSIAGYVSSIALFPESKSAVVVLANSNALGDAADWVSQDLIQVLFELTPEVDMVLEAEKTAKIYKEWFKRDLLEQWATNRKKGTCPGPAADYEGLYCLTSYAFTFRVWTDPDKPRQLKLTFNNIPSQTHNLTHYHHDVWSFLPETYDEFLRIGYLAWTQWTEFLIEFDRGTAGTVSGARWSAEGRLLQFKKKET</sequence>
<accession>A0A9P8LGD3</accession>
<gene>
    <name evidence="3" type="ORF">GP486_001611</name>
</gene>
<dbReference type="PANTHER" id="PTHR46825:SF14">
    <property type="entry name" value="BETA-LACTAMASE-RELATED DOMAIN-CONTAINING PROTEIN"/>
    <property type="match status" value="1"/>
</dbReference>